<dbReference type="InterPro" id="IPR000551">
    <property type="entry name" value="MerR-type_HTH_dom"/>
</dbReference>
<keyword evidence="5" id="KW-0175">Coiled coil</keyword>
<evidence type="ECO:0000256" key="3">
    <source>
        <dbReference type="ARBA" id="ARBA00023125"/>
    </source>
</evidence>
<dbReference type="PANTHER" id="PTHR30204">
    <property type="entry name" value="REDOX-CYCLING DRUG-SENSING TRANSCRIPTIONAL ACTIVATOR SOXR"/>
    <property type="match status" value="1"/>
</dbReference>
<keyword evidence="2" id="KW-0805">Transcription regulation</keyword>
<dbReference type="PROSITE" id="PS50937">
    <property type="entry name" value="HTH_MERR_2"/>
    <property type="match status" value="1"/>
</dbReference>
<evidence type="ECO:0000256" key="1">
    <source>
        <dbReference type="ARBA" id="ARBA00022491"/>
    </source>
</evidence>
<evidence type="ECO:0000256" key="5">
    <source>
        <dbReference type="SAM" id="Coils"/>
    </source>
</evidence>
<name>A0A858BWQ2_9FIRM</name>
<protein>
    <submittedName>
        <fullName evidence="7">MerR family transcriptional regulator</fullName>
    </submittedName>
</protein>
<dbReference type="InterPro" id="IPR009061">
    <property type="entry name" value="DNA-bd_dom_put_sf"/>
</dbReference>
<dbReference type="GO" id="GO:0003700">
    <property type="term" value="F:DNA-binding transcription factor activity"/>
    <property type="evidence" value="ECO:0007669"/>
    <property type="project" value="InterPro"/>
</dbReference>
<dbReference type="Gene3D" id="3.20.80.10">
    <property type="entry name" value="Regulatory factor, effector binding domain"/>
    <property type="match status" value="1"/>
</dbReference>
<dbReference type="InterPro" id="IPR010499">
    <property type="entry name" value="AraC_E-bd"/>
</dbReference>
<dbReference type="SUPFAM" id="SSF46955">
    <property type="entry name" value="Putative DNA-binding domain"/>
    <property type="match status" value="1"/>
</dbReference>
<dbReference type="AlphaFoldDB" id="A0A858BWQ2"/>
<evidence type="ECO:0000313" key="8">
    <source>
        <dbReference type="Proteomes" id="UP000466848"/>
    </source>
</evidence>
<sequence length="274" mass="32587">MKDKFLIGELSKLFNISTDTLRYYDKINLLKPEYDEKNDYRYYSIRNFFKLSRILFLKNLDISLGEIKKYMGNKNTNNLLCLLKKKEEEIDIKMNKLVNLKNKIQTKLELFENIEGQLNQITIKKIPQRVGAFIDMNDVESDYEIKQTLKQNEKYLKISSWLSEGQIYTSLSKENMDKGILNKFRYFIEIVPIDAEFSKQLTIMPENEYVCMAFLGPYRDMGKHYQLLIRWIEENGYQIAGDSIEKNIVDYDFSDSENEYISEIQIPIRKRLMG</sequence>
<dbReference type="InterPro" id="IPR047057">
    <property type="entry name" value="MerR_fam"/>
</dbReference>
<dbReference type="PANTHER" id="PTHR30204:SF69">
    <property type="entry name" value="MERR-FAMILY TRANSCRIPTIONAL REGULATOR"/>
    <property type="match status" value="1"/>
</dbReference>
<organism evidence="7 8">
    <name type="scientific">Aminipila butyrica</name>
    <dbReference type="NCBI Taxonomy" id="433296"/>
    <lineage>
        <taxon>Bacteria</taxon>
        <taxon>Bacillati</taxon>
        <taxon>Bacillota</taxon>
        <taxon>Clostridia</taxon>
        <taxon>Peptostreptococcales</taxon>
        <taxon>Anaerovoracaceae</taxon>
        <taxon>Aminipila</taxon>
    </lineage>
</organism>
<dbReference type="GO" id="GO:0003677">
    <property type="term" value="F:DNA binding"/>
    <property type="evidence" value="ECO:0007669"/>
    <property type="project" value="UniProtKB-KW"/>
</dbReference>
<dbReference type="Proteomes" id="UP000466848">
    <property type="component" value="Chromosome"/>
</dbReference>
<evidence type="ECO:0000256" key="2">
    <source>
        <dbReference type="ARBA" id="ARBA00023015"/>
    </source>
</evidence>
<dbReference type="SMART" id="SM00422">
    <property type="entry name" value="HTH_MERR"/>
    <property type="match status" value="1"/>
</dbReference>
<dbReference type="RefSeq" id="WP_163066502.1">
    <property type="nucleotide sequence ID" value="NZ_CP048649.1"/>
</dbReference>
<dbReference type="Gene3D" id="1.10.1660.10">
    <property type="match status" value="1"/>
</dbReference>
<dbReference type="KEGG" id="abut:Ami103574_08330"/>
<accession>A0A858BWQ2</accession>
<dbReference type="SMART" id="SM00871">
    <property type="entry name" value="AraC_E_bind"/>
    <property type="match status" value="1"/>
</dbReference>
<dbReference type="InterPro" id="IPR029442">
    <property type="entry name" value="GyrI-like"/>
</dbReference>
<keyword evidence="4" id="KW-0804">Transcription</keyword>
<evidence type="ECO:0000259" key="6">
    <source>
        <dbReference type="PROSITE" id="PS50937"/>
    </source>
</evidence>
<gene>
    <name evidence="7" type="ORF">Ami103574_08330</name>
</gene>
<keyword evidence="8" id="KW-1185">Reference proteome</keyword>
<dbReference type="Pfam" id="PF00376">
    <property type="entry name" value="MerR"/>
    <property type="match status" value="1"/>
</dbReference>
<proteinExistence type="predicted"/>
<dbReference type="Pfam" id="PF06445">
    <property type="entry name" value="GyrI-like"/>
    <property type="match status" value="1"/>
</dbReference>
<feature type="domain" description="HTH merR-type" evidence="6">
    <location>
        <begin position="4"/>
        <end position="73"/>
    </location>
</feature>
<evidence type="ECO:0000256" key="4">
    <source>
        <dbReference type="ARBA" id="ARBA00023163"/>
    </source>
</evidence>
<keyword evidence="3" id="KW-0238">DNA-binding</keyword>
<evidence type="ECO:0000313" key="7">
    <source>
        <dbReference type="EMBL" id="QIB69330.1"/>
    </source>
</evidence>
<dbReference type="InterPro" id="IPR011256">
    <property type="entry name" value="Reg_factor_effector_dom_sf"/>
</dbReference>
<keyword evidence="1" id="KW-0678">Repressor</keyword>
<dbReference type="SUPFAM" id="SSF55136">
    <property type="entry name" value="Probable bacterial effector-binding domain"/>
    <property type="match status" value="1"/>
</dbReference>
<feature type="coiled-coil region" evidence="5">
    <location>
        <begin position="83"/>
        <end position="117"/>
    </location>
</feature>
<dbReference type="EMBL" id="CP048649">
    <property type="protein sequence ID" value="QIB69330.1"/>
    <property type="molecule type" value="Genomic_DNA"/>
</dbReference>
<reference evidence="7 8" key="1">
    <citation type="submission" date="2020-02" db="EMBL/GenBank/DDBJ databases">
        <authorList>
            <person name="Kim Y.B."/>
            <person name="Roh S.W."/>
        </authorList>
    </citation>
    <scope>NUCLEOTIDE SEQUENCE [LARGE SCALE GENOMIC DNA]</scope>
    <source>
        <strain evidence="7 8">DSM 103574</strain>
    </source>
</reference>